<organism evidence="1 2">
    <name type="scientific">Mycena rosella</name>
    <name type="common">Pink bonnet</name>
    <name type="synonym">Agaricus rosellus</name>
    <dbReference type="NCBI Taxonomy" id="1033263"/>
    <lineage>
        <taxon>Eukaryota</taxon>
        <taxon>Fungi</taxon>
        <taxon>Dikarya</taxon>
        <taxon>Basidiomycota</taxon>
        <taxon>Agaricomycotina</taxon>
        <taxon>Agaricomycetes</taxon>
        <taxon>Agaricomycetidae</taxon>
        <taxon>Agaricales</taxon>
        <taxon>Marasmiineae</taxon>
        <taxon>Mycenaceae</taxon>
        <taxon>Mycena</taxon>
    </lineage>
</organism>
<evidence type="ECO:0000313" key="2">
    <source>
        <dbReference type="Proteomes" id="UP001221757"/>
    </source>
</evidence>
<dbReference type="InterPro" id="IPR027417">
    <property type="entry name" value="P-loop_NTPase"/>
</dbReference>
<proteinExistence type="predicted"/>
<keyword evidence="2" id="KW-1185">Reference proteome</keyword>
<sequence>MPEVLSEDHQPFDVTSVAIGISSHEYRKRKFALAQKQKQKRFWANLVNGVIQRLKDHSFVQIRGSSASGKTILLHLVHIKLRSQGIEVLRFDKPWPIDEKECAKLHEELVEYYNATIQTHNQIVIIDEAQASYGDTTLWNTYFKSWAGNRNPYFSVLIACSWRSASPQRMTMGPCHISRSSSAMSKNWSYEELHKIHSVYYLTVMKWRSS</sequence>
<dbReference type="SUPFAM" id="SSF52540">
    <property type="entry name" value="P-loop containing nucleoside triphosphate hydrolases"/>
    <property type="match status" value="1"/>
</dbReference>
<accession>A0AAD7G0C1</accession>
<dbReference type="AlphaFoldDB" id="A0AAD7G0C1"/>
<name>A0AAD7G0C1_MYCRO</name>
<dbReference type="EMBL" id="JARKIE010000327">
    <property type="protein sequence ID" value="KAJ7654169.1"/>
    <property type="molecule type" value="Genomic_DNA"/>
</dbReference>
<evidence type="ECO:0000313" key="1">
    <source>
        <dbReference type="EMBL" id="KAJ7654169.1"/>
    </source>
</evidence>
<reference evidence="1" key="1">
    <citation type="submission" date="2023-03" db="EMBL/GenBank/DDBJ databases">
        <title>Massive genome expansion in bonnet fungi (Mycena s.s.) driven by repeated elements and novel gene families across ecological guilds.</title>
        <authorList>
            <consortium name="Lawrence Berkeley National Laboratory"/>
            <person name="Harder C.B."/>
            <person name="Miyauchi S."/>
            <person name="Viragh M."/>
            <person name="Kuo A."/>
            <person name="Thoen E."/>
            <person name="Andreopoulos B."/>
            <person name="Lu D."/>
            <person name="Skrede I."/>
            <person name="Drula E."/>
            <person name="Henrissat B."/>
            <person name="Morin E."/>
            <person name="Kohler A."/>
            <person name="Barry K."/>
            <person name="LaButti K."/>
            <person name="Morin E."/>
            <person name="Salamov A."/>
            <person name="Lipzen A."/>
            <person name="Mereny Z."/>
            <person name="Hegedus B."/>
            <person name="Baldrian P."/>
            <person name="Stursova M."/>
            <person name="Weitz H."/>
            <person name="Taylor A."/>
            <person name="Grigoriev I.V."/>
            <person name="Nagy L.G."/>
            <person name="Martin F."/>
            <person name="Kauserud H."/>
        </authorList>
    </citation>
    <scope>NUCLEOTIDE SEQUENCE</scope>
    <source>
        <strain evidence="1">CBHHK067</strain>
    </source>
</reference>
<dbReference type="Proteomes" id="UP001221757">
    <property type="component" value="Unassembled WGS sequence"/>
</dbReference>
<gene>
    <name evidence="1" type="ORF">B0H17DRAFT_1214494</name>
</gene>
<comment type="caution">
    <text evidence="1">The sequence shown here is derived from an EMBL/GenBank/DDBJ whole genome shotgun (WGS) entry which is preliminary data.</text>
</comment>
<protein>
    <submittedName>
        <fullName evidence="1">Uncharacterized protein</fullName>
    </submittedName>
</protein>